<dbReference type="RefSeq" id="WP_321551587.1">
    <property type="nucleotide sequence ID" value="NZ_JAXIVS010000024.1"/>
</dbReference>
<protein>
    <recommendedName>
        <fullName evidence="4">Lipoprotein</fullName>
    </recommendedName>
</protein>
<evidence type="ECO:0008006" key="4">
    <source>
        <dbReference type="Google" id="ProtNLM"/>
    </source>
</evidence>
<organism evidence="2 3">
    <name type="scientific">Hyalangium rubrum</name>
    <dbReference type="NCBI Taxonomy" id="3103134"/>
    <lineage>
        <taxon>Bacteria</taxon>
        <taxon>Pseudomonadati</taxon>
        <taxon>Myxococcota</taxon>
        <taxon>Myxococcia</taxon>
        <taxon>Myxococcales</taxon>
        <taxon>Cystobacterineae</taxon>
        <taxon>Archangiaceae</taxon>
        <taxon>Hyalangium</taxon>
    </lineage>
</organism>
<name>A0ABU5HJ18_9BACT</name>
<feature type="compositionally biased region" description="Basic and acidic residues" evidence="1">
    <location>
        <begin position="80"/>
        <end position="100"/>
    </location>
</feature>
<evidence type="ECO:0000256" key="1">
    <source>
        <dbReference type="SAM" id="MobiDB-lite"/>
    </source>
</evidence>
<accession>A0ABU5HJ18</accession>
<dbReference type="Proteomes" id="UP001291309">
    <property type="component" value="Unassembled WGS sequence"/>
</dbReference>
<feature type="region of interest" description="Disordered" evidence="1">
    <location>
        <begin position="59"/>
        <end position="155"/>
    </location>
</feature>
<proteinExistence type="predicted"/>
<sequence length="228" mass="24294">MSTLLLVLAPVACRKESGPPSQDYEQAHTRFSKLYGQKLDEAFLEPEMAEIEAQLQLVPPDSMDAQSARELSQRIQQGRARMEAAQQEKEDAIASAREFDTFPSTGTGSGSTGTEPAAPAEPVPAPAARDAGTPDAGAASVGPTIGSPASELSSGYSRCFQRGQPINVEGRGSRETWEMIDRLACRQSFPRFVDQVVLVEEGKVLTVLPKSAIQITYSGKDGGAAPAR</sequence>
<evidence type="ECO:0000313" key="2">
    <source>
        <dbReference type="EMBL" id="MDY7232874.1"/>
    </source>
</evidence>
<keyword evidence="3" id="KW-1185">Reference proteome</keyword>
<reference evidence="2 3" key="1">
    <citation type="submission" date="2023-12" db="EMBL/GenBank/DDBJ databases">
        <title>the genome sequence of Hyalangium sp. s54d21.</title>
        <authorList>
            <person name="Zhang X."/>
        </authorList>
    </citation>
    <scope>NUCLEOTIDE SEQUENCE [LARGE SCALE GENOMIC DNA]</scope>
    <source>
        <strain evidence="3">s54d21</strain>
    </source>
</reference>
<evidence type="ECO:0000313" key="3">
    <source>
        <dbReference type="Proteomes" id="UP001291309"/>
    </source>
</evidence>
<comment type="caution">
    <text evidence="2">The sequence shown here is derived from an EMBL/GenBank/DDBJ whole genome shotgun (WGS) entry which is preliminary data.</text>
</comment>
<gene>
    <name evidence="2" type="ORF">SYV04_41195</name>
</gene>
<dbReference type="EMBL" id="JAXIVS010000024">
    <property type="protein sequence ID" value="MDY7232874.1"/>
    <property type="molecule type" value="Genomic_DNA"/>
</dbReference>